<dbReference type="OrthoDB" id="6473127at2759"/>
<gene>
    <name evidence="2" type="ORF">AVEN_93487_1</name>
</gene>
<keyword evidence="1" id="KW-0812">Transmembrane</keyword>
<protein>
    <submittedName>
        <fullName evidence="2">Uncharacterized protein</fullName>
    </submittedName>
</protein>
<dbReference type="EMBL" id="BGPR01000026">
    <property type="protein sequence ID" value="GBL81710.1"/>
    <property type="molecule type" value="Genomic_DNA"/>
</dbReference>
<dbReference type="Proteomes" id="UP000499080">
    <property type="component" value="Unassembled WGS sequence"/>
</dbReference>
<proteinExistence type="predicted"/>
<name>A0A4Y2APN8_ARAVE</name>
<accession>A0A4Y2APN8</accession>
<evidence type="ECO:0000256" key="1">
    <source>
        <dbReference type="SAM" id="Phobius"/>
    </source>
</evidence>
<keyword evidence="1" id="KW-1133">Transmembrane helix</keyword>
<sequence length="221" mass="25180">MVGAKVISLFSLLPWMWGLFQVVAFGNLWYIIYLIPYLLVIEKGRKKTTEKGINVSMDDFTVLERKDAFISTDDTDCLNNTNNEMIELKNDCCQDIFSNTNPFLAMLENLDTQGDALSRNPFIIEDACQLHPYGNPFMDINDIASVLNTGEGSPALRATNPFSQDCSNNQIVDISIFFPNRFGDVFTDIPCASGDSDIYCKEWIEQHRKYFIKTVRSFSIY</sequence>
<evidence type="ECO:0000313" key="3">
    <source>
        <dbReference type="Proteomes" id="UP000499080"/>
    </source>
</evidence>
<comment type="caution">
    <text evidence="2">The sequence shown here is derived from an EMBL/GenBank/DDBJ whole genome shotgun (WGS) entry which is preliminary data.</text>
</comment>
<reference evidence="2 3" key="1">
    <citation type="journal article" date="2019" name="Sci. Rep.">
        <title>Orb-weaving spider Araneus ventricosus genome elucidates the spidroin gene catalogue.</title>
        <authorList>
            <person name="Kono N."/>
            <person name="Nakamura H."/>
            <person name="Ohtoshi R."/>
            <person name="Moran D.A.P."/>
            <person name="Shinohara A."/>
            <person name="Yoshida Y."/>
            <person name="Fujiwara M."/>
            <person name="Mori M."/>
            <person name="Tomita M."/>
            <person name="Arakawa K."/>
        </authorList>
    </citation>
    <scope>NUCLEOTIDE SEQUENCE [LARGE SCALE GENOMIC DNA]</scope>
</reference>
<evidence type="ECO:0000313" key="2">
    <source>
        <dbReference type="EMBL" id="GBL81710.1"/>
    </source>
</evidence>
<keyword evidence="1" id="KW-0472">Membrane</keyword>
<dbReference type="AlphaFoldDB" id="A0A4Y2APN8"/>
<organism evidence="2 3">
    <name type="scientific">Araneus ventricosus</name>
    <name type="common">Orbweaver spider</name>
    <name type="synonym">Epeira ventricosa</name>
    <dbReference type="NCBI Taxonomy" id="182803"/>
    <lineage>
        <taxon>Eukaryota</taxon>
        <taxon>Metazoa</taxon>
        <taxon>Ecdysozoa</taxon>
        <taxon>Arthropoda</taxon>
        <taxon>Chelicerata</taxon>
        <taxon>Arachnida</taxon>
        <taxon>Araneae</taxon>
        <taxon>Araneomorphae</taxon>
        <taxon>Entelegynae</taxon>
        <taxon>Araneoidea</taxon>
        <taxon>Araneidae</taxon>
        <taxon>Araneus</taxon>
    </lineage>
</organism>
<feature type="transmembrane region" description="Helical" evidence="1">
    <location>
        <begin position="15"/>
        <end position="41"/>
    </location>
</feature>
<keyword evidence="3" id="KW-1185">Reference proteome</keyword>